<dbReference type="EMBL" id="JACHCC010000003">
    <property type="protein sequence ID" value="MBB6499091.1"/>
    <property type="molecule type" value="Genomic_DNA"/>
</dbReference>
<dbReference type="PANTHER" id="PTHR43283">
    <property type="entry name" value="BETA-LACTAMASE-RELATED"/>
    <property type="match status" value="1"/>
</dbReference>
<evidence type="ECO:0000313" key="3">
    <source>
        <dbReference type="EMBL" id="MBB6499091.1"/>
    </source>
</evidence>
<comment type="caution">
    <text evidence="3">The sequence shown here is derived from an EMBL/GenBank/DDBJ whole genome shotgun (WGS) entry which is preliminary data.</text>
</comment>
<name>A0A7X0J3P7_9SPHI</name>
<feature type="domain" description="Beta-lactamase-related" evidence="2">
    <location>
        <begin position="51"/>
        <end position="342"/>
    </location>
</feature>
<protein>
    <submittedName>
        <fullName evidence="3">CubicO group peptidase (Beta-lactamase class C family)</fullName>
    </submittedName>
</protein>
<accession>A0A7X0J3P7</accession>
<dbReference type="InterPro" id="IPR001466">
    <property type="entry name" value="Beta-lactam-related"/>
</dbReference>
<evidence type="ECO:0000259" key="2">
    <source>
        <dbReference type="Pfam" id="PF00144"/>
    </source>
</evidence>
<dbReference type="AlphaFoldDB" id="A0A7X0J3P7"/>
<sequence>MQLKAINSQQLFKTLTVILLFVSTQLSAQNTTQKLDTWLKENTPKMGGRSVLMVYKDGKIVYSRSENKMNMSQRIAYRMIARKQGKSTDLEDYDPNSQLQIASCSKWLSAALVMTFVDEGKLKTTDTIGKYLPALSKSGKGKITIAQCLSHTTGIKAPALKESLQETKSLSSMEQAVAQIADLPIEGTPGTVFHYSNVGLQLAGAIIEKIGNNSFENLFQERIAKPLEMKNTSFGQTKVPLPAGGAVSTTEDYLNFLIMILNKGTFEGKRILSENSIKEMQINRITSKVKVAYSPAEAGVPGYGYGEWISTGSVSSPGLFGSFPVVDNRKGYAAFLMTFYLKSDGKQQRYSELKKILDDI</sequence>
<dbReference type="PANTHER" id="PTHR43283:SF3">
    <property type="entry name" value="BETA-LACTAMASE FAMILY PROTEIN (AFU_ORTHOLOGUE AFUA_5G07500)"/>
    <property type="match status" value="1"/>
</dbReference>
<reference evidence="3 4" key="1">
    <citation type="submission" date="2020-08" db="EMBL/GenBank/DDBJ databases">
        <title>Genomic Encyclopedia of Type Strains, Phase IV (KMG-V): Genome sequencing to study the core and pangenomes of soil and plant-associated prokaryotes.</title>
        <authorList>
            <person name="Whitman W."/>
        </authorList>
    </citation>
    <scope>NUCLEOTIDE SEQUENCE [LARGE SCALE GENOMIC DNA]</scope>
    <source>
        <strain evidence="3 4">M2T3</strain>
    </source>
</reference>
<dbReference type="InterPro" id="IPR050789">
    <property type="entry name" value="Diverse_Enzym_Activities"/>
</dbReference>
<dbReference type="SUPFAM" id="SSF56601">
    <property type="entry name" value="beta-lactamase/transpeptidase-like"/>
    <property type="match status" value="1"/>
</dbReference>
<feature type="signal peptide" evidence="1">
    <location>
        <begin position="1"/>
        <end position="28"/>
    </location>
</feature>
<gene>
    <name evidence="3" type="ORF">HDF25_001232</name>
</gene>
<organism evidence="3 4">
    <name type="scientific">Pedobacter cryoconitis</name>
    <dbReference type="NCBI Taxonomy" id="188932"/>
    <lineage>
        <taxon>Bacteria</taxon>
        <taxon>Pseudomonadati</taxon>
        <taxon>Bacteroidota</taxon>
        <taxon>Sphingobacteriia</taxon>
        <taxon>Sphingobacteriales</taxon>
        <taxon>Sphingobacteriaceae</taxon>
        <taxon>Pedobacter</taxon>
    </lineage>
</organism>
<keyword evidence="1" id="KW-0732">Signal</keyword>
<dbReference type="Gene3D" id="3.40.710.10">
    <property type="entry name" value="DD-peptidase/beta-lactamase superfamily"/>
    <property type="match status" value="1"/>
</dbReference>
<dbReference type="InterPro" id="IPR012338">
    <property type="entry name" value="Beta-lactam/transpept-like"/>
</dbReference>
<proteinExistence type="predicted"/>
<dbReference type="Pfam" id="PF00144">
    <property type="entry name" value="Beta-lactamase"/>
    <property type="match status" value="1"/>
</dbReference>
<feature type="chain" id="PRO_5031431306" evidence="1">
    <location>
        <begin position="29"/>
        <end position="360"/>
    </location>
</feature>
<dbReference type="Proteomes" id="UP000521017">
    <property type="component" value="Unassembled WGS sequence"/>
</dbReference>
<evidence type="ECO:0000313" key="4">
    <source>
        <dbReference type="Proteomes" id="UP000521017"/>
    </source>
</evidence>
<dbReference type="RefSeq" id="WP_184623818.1">
    <property type="nucleotide sequence ID" value="NZ_JACHCC010000003.1"/>
</dbReference>
<evidence type="ECO:0000256" key="1">
    <source>
        <dbReference type="SAM" id="SignalP"/>
    </source>
</evidence>